<protein>
    <recommendedName>
        <fullName evidence="4">RING-type domain-containing protein</fullName>
    </recommendedName>
</protein>
<proteinExistence type="predicted"/>
<evidence type="ECO:0000256" key="1">
    <source>
        <dbReference type="SAM" id="Coils"/>
    </source>
</evidence>
<reference evidence="2" key="1">
    <citation type="submission" date="2022-03" db="EMBL/GenBank/DDBJ databases">
        <authorList>
            <person name="Tunstrom K."/>
        </authorList>
    </citation>
    <scope>NUCLEOTIDE SEQUENCE</scope>
</reference>
<dbReference type="Proteomes" id="UP001153954">
    <property type="component" value="Unassembled WGS sequence"/>
</dbReference>
<comment type="caution">
    <text evidence="2">The sequence shown here is derived from an EMBL/GenBank/DDBJ whole genome shotgun (WGS) entry which is preliminary data.</text>
</comment>
<organism evidence="2 3">
    <name type="scientific">Euphydryas editha</name>
    <name type="common">Edith's checkerspot</name>
    <dbReference type="NCBI Taxonomy" id="104508"/>
    <lineage>
        <taxon>Eukaryota</taxon>
        <taxon>Metazoa</taxon>
        <taxon>Ecdysozoa</taxon>
        <taxon>Arthropoda</taxon>
        <taxon>Hexapoda</taxon>
        <taxon>Insecta</taxon>
        <taxon>Pterygota</taxon>
        <taxon>Neoptera</taxon>
        <taxon>Endopterygota</taxon>
        <taxon>Lepidoptera</taxon>
        <taxon>Glossata</taxon>
        <taxon>Ditrysia</taxon>
        <taxon>Papilionoidea</taxon>
        <taxon>Nymphalidae</taxon>
        <taxon>Nymphalinae</taxon>
        <taxon>Euphydryas</taxon>
    </lineage>
</organism>
<keyword evidence="1" id="KW-0175">Coiled coil</keyword>
<feature type="coiled-coil region" evidence="1">
    <location>
        <begin position="143"/>
        <end position="170"/>
    </location>
</feature>
<dbReference type="PROSITE" id="PS51257">
    <property type="entry name" value="PROKAR_LIPOPROTEIN"/>
    <property type="match status" value="1"/>
</dbReference>
<evidence type="ECO:0000313" key="3">
    <source>
        <dbReference type="Proteomes" id="UP001153954"/>
    </source>
</evidence>
<evidence type="ECO:0000313" key="2">
    <source>
        <dbReference type="EMBL" id="CAH2089886.1"/>
    </source>
</evidence>
<sequence>MKCSGCLKFLKESNSITCSIAACEKSFCGLCIPLASLSVDKRKLWKCPDCCATQTKGGNNSFTPNRYVEENITLRKKTDNINCDTYTNNEVKELLDEVRLLTKEISSLRTKLEVATASLNNCQLRLDELGTSIATNDNRIKYLESRDTEIKILERKVSDLQKNLNEQKQQQLSNELEIAGVPENKNENLLHLSLLAARKIGVDLEDRDIDWVARAGPIA</sequence>
<dbReference type="AlphaFoldDB" id="A0AAU9TVR4"/>
<dbReference type="EMBL" id="CAKOGL010000008">
    <property type="protein sequence ID" value="CAH2089886.1"/>
    <property type="molecule type" value="Genomic_DNA"/>
</dbReference>
<name>A0AAU9TVR4_EUPED</name>
<keyword evidence="3" id="KW-1185">Reference proteome</keyword>
<accession>A0AAU9TVR4</accession>
<gene>
    <name evidence="2" type="ORF">EEDITHA_LOCUS5894</name>
</gene>
<evidence type="ECO:0008006" key="4">
    <source>
        <dbReference type="Google" id="ProtNLM"/>
    </source>
</evidence>